<evidence type="ECO:0000313" key="2">
    <source>
        <dbReference type="Proteomes" id="UP001143910"/>
    </source>
</evidence>
<comment type="caution">
    <text evidence="1">The sequence shown here is derived from an EMBL/GenBank/DDBJ whole genome shotgun (WGS) entry which is preliminary data.</text>
</comment>
<dbReference type="EMBL" id="JANJQO010002252">
    <property type="protein sequence ID" value="KAJ2967570.1"/>
    <property type="molecule type" value="Genomic_DNA"/>
</dbReference>
<dbReference type="Proteomes" id="UP001143910">
    <property type="component" value="Unassembled WGS sequence"/>
</dbReference>
<gene>
    <name evidence="1" type="ORF">NQ176_g9599</name>
</gene>
<reference evidence="1" key="1">
    <citation type="submission" date="2022-08" db="EMBL/GenBank/DDBJ databases">
        <title>Genome Sequence of Lecanicillium fungicola.</title>
        <authorList>
            <person name="Buettner E."/>
        </authorList>
    </citation>
    <scope>NUCLEOTIDE SEQUENCE</scope>
    <source>
        <strain evidence="1">Babe33</strain>
    </source>
</reference>
<accession>A0ACC1ML83</accession>
<sequence>MSDMIQESLTQTKLFFALAAVLVVSLAWFRFHQRNGFTSKKVQKLDTTKPFVTPKPDALDDFDLASKDPIKYRPFRHGPNQVTMGIRKLDWNEWIQLDSNYMRYHDIKASELKKDLHGHVKYVDNAVTRDACFELLEELTAYLTNRYPSMFQLEGSTLKNTLTGDVFHYPARTPTDALATAALLVQDDLVLMIKNDGKSRANFKRKSKLFTLAMANFFASSKTNTIDLMPGPFVCLASGAFVKSFAHRWTSCMKMQKFPITNESSKPYFIQLDDGLHWSHRMGDQEGVEEASWAAANSEGLSIEEIHFRSERQTLRRLPRSRALVFTVRTYFEPITTIAKEPHVPGRLAEAIRSWDDTVAEYKGKKHWDHILLPYLDEQHRIQQESGLLVSQPEAEFPY</sequence>
<keyword evidence="2" id="KW-1185">Reference proteome</keyword>
<organism evidence="1 2">
    <name type="scientific">Zarea fungicola</name>
    <dbReference type="NCBI Taxonomy" id="93591"/>
    <lineage>
        <taxon>Eukaryota</taxon>
        <taxon>Fungi</taxon>
        <taxon>Dikarya</taxon>
        <taxon>Ascomycota</taxon>
        <taxon>Pezizomycotina</taxon>
        <taxon>Sordariomycetes</taxon>
        <taxon>Hypocreomycetidae</taxon>
        <taxon>Hypocreales</taxon>
        <taxon>Cordycipitaceae</taxon>
        <taxon>Zarea</taxon>
    </lineage>
</organism>
<proteinExistence type="predicted"/>
<evidence type="ECO:0000313" key="1">
    <source>
        <dbReference type="EMBL" id="KAJ2967570.1"/>
    </source>
</evidence>
<protein>
    <submittedName>
        <fullName evidence="1">Uncharacterized protein</fullName>
    </submittedName>
</protein>
<name>A0ACC1ML83_9HYPO</name>